<name>A0A255ZMQ0_9FLAO</name>
<organism evidence="2 3">
    <name type="scientific">Flavobacterium aurantiibacter</name>
    <dbReference type="NCBI Taxonomy" id="2023067"/>
    <lineage>
        <taxon>Bacteria</taxon>
        <taxon>Pseudomonadati</taxon>
        <taxon>Bacteroidota</taxon>
        <taxon>Flavobacteriia</taxon>
        <taxon>Flavobacteriales</taxon>
        <taxon>Flavobacteriaceae</taxon>
        <taxon>Flavobacterium</taxon>
    </lineage>
</organism>
<accession>A0A255ZMQ0</accession>
<comment type="caution">
    <text evidence="2">The sequence shown here is derived from an EMBL/GenBank/DDBJ whole genome shotgun (WGS) entry which is preliminary data.</text>
</comment>
<proteinExistence type="predicted"/>
<gene>
    <name evidence="2" type="ORF">CHX27_11665</name>
</gene>
<evidence type="ECO:0000313" key="2">
    <source>
        <dbReference type="EMBL" id="OYQ42793.1"/>
    </source>
</evidence>
<protein>
    <recommendedName>
        <fullName evidence="1">Antitoxin Xre/MbcA/ParS-like toxin-binding domain-containing protein</fullName>
    </recommendedName>
</protein>
<dbReference type="OrthoDB" id="5770459at2"/>
<dbReference type="AlphaFoldDB" id="A0A255ZMQ0"/>
<keyword evidence="3" id="KW-1185">Reference proteome</keyword>
<dbReference type="RefSeq" id="WP_094486949.1">
    <property type="nucleotide sequence ID" value="NZ_NOXX01000211.1"/>
</dbReference>
<evidence type="ECO:0000259" key="1">
    <source>
        <dbReference type="Pfam" id="PF09722"/>
    </source>
</evidence>
<dbReference type="EMBL" id="NOXX01000211">
    <property type="protein sequence ID" value="OYQ42793.1"/>
    <property type="molecule type" value="Genomic_DNA"/>
</dbReference>
<sequence>MEERLEDSGLEVHEPAAVYNYMQTRLPDFNFMERLYNLVSLTEDTLAYWLSITPKTIRTYRKNRDLKLKANTKEQIVMLLLLYKHGEELFGDVKTFESWLAAPNISLGGVAPQQFLNTVNGIRLIDNKLTALAFGENA</sequence>
<feature type="domain" description="Antitoxin Xre/MbcA/ParS-like toxin-binding" evidence="1">
    <location>
        <begin position="86"/>
        <end position="135"/>
    </location>
</feature>
<dbReference type="Pfam" id="PF09722">
    <property type="entry name" value="Xre_MbcA_ParS_C"/>
    <property type="match status" value="1"/>
</dbReference>
<reference evidence="2 3" key="1">
    <citation type="submission" date="2017-07" db="EMBL/GenBank/DDBJ databases">
        <title>Flavobacterium cyanobacteriorum sp. nov., isolated from cyanobacterial aggregates in a eutrophic lake.</title>
        <authorList>
            <person name="Cai H."/>
        </authorList>
    </citation>
    <scope>NUCLEOTIDE SEQUENCE [LARGE SCALE GENOMIC DNA]</scope>
    <source>
        <strain evidence="2 3">TH167</strain>
    </source>
</reference>
<evidence type="ECO:0000313" key="3">
    <source>
        <dbReference type="Proteomes" id="UP000216035"/>
    </source>
</evidence>
<dbReference type="InterPro" id="IPR024467">
    <property type="entry name" value="Xre/MbcA/ParS-like_toxin-bd"/>
</dbReference>
<dbReference type="Proteomes" id="UP000216035">
    <property type="component" value="Unassembled WGS sequence"/>
</dbReference>